<protein>
    <submittedName>
        <fullName evidence="7">Beta-methylgalactoside transporter inner membrane component</fullName>
    </submittedName>
</protein>
<feature type="transmembrane region" description="Helical" evidence="6">
    <location>
        <begin position="95"/>
        <end position="117"/>
    </location>
</feature>
<dbReference type="AlphaFoldDB" id="A0A1E3H444"/>
<dbReference type="Proteomes" id="UP000094622">
    <property type="component" value="Unassembled WGS sequence"/>
</dbReference>
<accession>A0A1E3H444</accession>
<feature type="transmembrane region" description="Helical" evidence="6">
    <location>
        <begin position="290"/>
        <end position="309"/>
    </location>
</feature>
<keyword evidence="3 6" id="KW-0812">Transmembrane</keyword>
<sequence length="326" mass="34692">MDLWQFLFLLADAVPSAIRLTVPLLFAALAGLFAERSGVFDIGLEGKMLAAAFAAAAVAHVTLSPLAGLACAIVVSVLLALLHGFASITHRGNQIVSGVAINFIASGLTATLAIAWFKKGPQTPQLPGEARFGEIAWPFPDLTGDLPVIGWLMSRVLFGHNVLTYVAFLAVPLTWWIIYRTRFGLRLRAVGENPAAVDTAGVSVAFLRYRALVCTGVLCGFAGTYLSIAQSSLFVQDMTAGKGYIALAALIFAKWRPVPVMFACLLFGFLDAVSIRMQGMPVPLIGEVPAQVFMALPYVLTVILLAGFIGKAIPPKAGGVPYTKER</sequence>
<keyword evidence="2" id="KW-1003">Cell membrane</keyword>
<keyword evidence="4 6" id="KW-1133">Transmembrane helix</keyword>
<dbReference type="PANTHER" id="PTHR43370">
    <property type="entry name" value="SUGAR ABC TRANSPORTER INTEGRAL MEMBRANE PROTEIN-RELATED"/>
    <property type="match status" value="1"/>
</dbReference>
<keyword evidence="5 6" id="KW-0472">Membrane</keyword>
<dbReference type="EMBL" id="MCRJ01000035">
    <property type="protein sequence ID" value="ODN70925.1"/>
    <property type="molecule type" value="Genomic_DNA"/>
</dbReference>
<evidence type="ECO:0000256" key="4">
    <source>
        <dbReference type="ARBA" id="ARBA00022989"/>
    </source>
</evidence>
<feature type="transmembrane region" description="Helical" evidence="6">
    <location>
        <begin position="209"/>
        <end position="228"/>
    </location>
</feature>
<feature type="transmembrane region" description="Helical" evidence="6">
    <location>
        <begin position="6"/>
        <end position="32"/>
    </location>
</feature>
<dbReference type="CDD" id="cd06580">
    <property type="entry name" value="TM_PBP1_transp_TpRbsC_like"/>
    <property type="match status" value="1"/>
</dbReference>
<evidence type="ECO:0000256" key="6">
    <source>
        <dbReference type="SAM" id="Phobius"/>
    </source>
</evidence>
<feature type="transmembrane region" description="Helical" evidence="6">
    <location>
        <begin position="162"/>
        <end position="179"/>
    </location>
</feature>
<keyword evidence="8" id="KW-1185">Reference proteome</keyword>
<feature type="transmembrane region" description="Helical" evidence="6">
    <location>
        <begin position="44"/>
        <end position="61"/>
    </location>
</feature>
<proteinExistence type="predicted"/>
<dbReference type="GO" id="GO:0022857">
    <property type="term" value="F:transmembrane transporter activity"/>
    <property type="evidence" value="ECO:0007669"/>
    <property type="project" value="InterPro"/>
</dbReference>
<dbReference type="InterPro" id="IPR001851">
    <property type="entry name" value="ABC_transp_permease"/>
</dbReference>
<dbReference type="PANTHER" id="PTHR43370:SF1">
    <property type="entry name" value="GUANOSINE ABC TRANSPORTER PERMEASE PROTEIN NUPQ"/>
    <property type="match status" value="1"/>
</dbReference>
<evidence type="ECO:0000313" key="7">
    <source>
        <dbReference type="EMBL" id="ODN70925.1"/>
    </source>
</evidence>
<dbReference type="PATRIC" id="fig|1439726.3.peg.1869"/>
<reference evidence="7 8" key="1">
    <citation type="submission" date="2016-07" db="EMBL/GenBank/DDBJ databases">
        <title>Draft Genome Sequence of Methylobrevis pamukkalensis PK2.</title>
        <authorList>
            <person name="Vasilenko O.V."/>
            <person name="Doronina N.V."/>
            <person name="Shmareva M.N."/>
            <person name="Tarlachkov S.V."/>
            <person name="Mustakhimov I."/>
            <person name="Trotsenko Y.A."/>
        </authorList>
    </citation>
    <scope>NUCLEOTIDE SEQUENCE [LARGE SCALE GENOMIC DNA]</scope>
    <source>
        <strain evidence="7 8">PK2</strain>
    </source>
</reference>
<gene>
    <name evidence="7" type="ORF">A6302_01769</name>
</gene>
<evidence type="ECO:0000256" key="1">
    <source>
        <dbReference type="ARBA" id="ARBA00004651"/>
    </source>
</evidence>
<comment type="subcellular location">
    <subcellularLocation>
        <location evidence="1">Cell membrane</location>
        <topology evidence="1">Multi-pass membrane protein</topology>
    </subcellularLocation>
</comment>
<dbReference type="GO" id="GO:0005886">
    <property type="term" value="C:plasma membrane"/>
    <property type="evidence" value="ECO:0007669"/>
    <property type="project" value="UniProtKB-SubCell"/>
</dbReference>
<comment type="caution">
    <text evidence="7">The sequence shown here is derived from an EMBL/GenBank/DDBJ whole genome shotgun (WGS) entry which is preliminary data.</text>
</comment>
<organism evidence="7 8">
    <name type="scientific">Methylobrevis pamukkalensis</name>
    <dbReference type="NCBI Taxonomy" id="1439726"/>
    <lineage>
        <taxon>Bacteria</taxon>
        <taxon>Pseudomonadati</taxon>
        <taxon>Pseudomonadota</taxon>
        <taxon>Alphaproteobacteria</taxon>
        <taxon>Hyphomicrobiales</taxon>
        <taxon>Pleomorphomonadaceae</taxon>
        <taxon>Methylobrevis</taxon>
    </lineage>
</organism>
<name>A0A1E3H444_9HYPH</name>
<dbReference type="RefSeq" id="WP_069306581.1">
    <property type="nucleotide sequence ID" value="NZ_MCRJ01000035.1"/>
</dbReference>
<feature type="transmembrane region" description="Helical" evidence="6">
    <location>
        <begin position="67"/>
        <end position="88"/>
    </location>
</feature>
<evidence type="ECO:0000256" key="5">
    <source>
        <dbReference type="ARBA" id="ARBA00023136"/>
    </source>
</evidence>
<evidence type="ECO:0000256" key="2">
    <source>
        <dbReference type="ARBA" id="ARBA00022475"/>
    </source>
</evidence>
<dbReference type="Pfam" id="PF02653">
    <property type="entry name" value="BPD_transp_2"/>
    <property type="match status" value="1"/>
</dbReference>
<dbReference type="OrthoDB" id="9792579at2"/>
<evidence type="ECO:0000313" key="8">
    <source>
        <dbReference type="Proteomes" id="UP000094622"/>
    </source>
</evidence>
<evidence type="ECO:0000256" key="3">
    <source>
        <dbReference type="ARBA" id="ARBA00022692"/>
    </source>
</evidence>